<feature type="compositionally biased region" description="Basic and acidic residues" evidence="1">
    <location>
        <begin position="1"/>
        <end position="28"/>
    </location>
</feature>
<evidence type="ECO:0000313" key="2">
    <source>
        <dbReference type="EMBL" id="RKP23719.1"/>
    </source>
</evidence>
<feature type="region of interest" description="Disordered" evidence="1">
    <location>
        <begin position="1"/>
        <end position="31"/>
    </location>
</feature>
<feature type="compositionally biased region" description="Basic and acidic residues" evidence="1">
    <location>
        <begin position="159"/>
        <end position="169"/>
    </location>
</feature>
<proteinExistence type="predicted"/>
<protein>
    <submittedName>
        <fullName evidence="2">Uncharacterized protein</fullName>
    </submittedName>
</protein>
<evidence type="ECO:0000256" key="1">
    <source>
        <dbReference type="SAM" id="MobiDB-lite"/>
    </source>
</evidence>
<gene>
    <name evidence="2" type="ORF">SYNPS1DRAFT_30525</name>
</gene>
<feature type="region of interest" description="Disordered" evidence="1">
    <location>
        <begin position="132"/>
        <end position="169"/>
    </location>
</feature>
<dbReference type="AlphaFoldDB" id="A0A4V1J139"/>
<evidence type="ECO:0000313" key="3">
    <source>
        <dbReference type="Proteomes" id="UP000278143"/>
    </source>
</evidence>
<keyword evidence="3" id="KW-1185">Reference proteome</keyword>
<organism evidence="2 3">
    <name type="scientific">Syncephalis pseudoplumigaleata</name>
    <dbReference type="NCBI Taxonomy" id="1712513"/>
    <lineage>
        <taxon>Eukaryota</taxon>
        <taxon>Fungi</taxon>
        <taxon>Fungi incertae sedis</taxon>
        <taxon>Zoopagomycota</taxon>
        <taxon>Zoopagomycotina</taxon>
        <taxon>Zoopagomycetes</taxon>
        <taxon>Zoopagales</taxon>
        <taxon>Piptocephalidaceae</taxon>
        <taxon>Syncephalis</taxon>
    </lineage>
</organism>
<dbReference type="Proteomes" id="UP000278143">
    <property type="component" value="Unassembled WGS sequence"/>
</dbReference>
<reference evidence="3" key="1">
    <citation type="journal article" date="2018" name="Nat. Microbiol.">
        <title>Leveraging single-cell genomics to expand the fungal tree of life.</title>
        <authorList>
            <person name="Ahrendt S.R."/>
            <person name="Quandt C.A."/>
            <person name="Ciobanu D."/>
            <person name="Clum A."/>
            <person name="Salamov A."/>
            <person name="Andreopoulos B."/>
            <person name="Cheng J.F."/>
            <person name="Woyke T."/>
            <person name="Pelin A."/>
            <person name="Henrissat B."/>
            <person name="Reynolds N.K."/>
            <person name="Benny G.L."/>
            <person name="Smith M.E."/>
            <person name="James T.Y."/>
            <person name="Grigoriev I.V."/>
        </authorList>
    </citation>
    <scope>NUCLEOTIDE SEQUENCE [LARGE SCALE GENOMIC DNA]</scope>
    <source>
        <strain evidence="3">Benny S71-1</strain>
    </source>
</reference>
<feature type="compositionally biased region" description="Basic and acidic residues" evidence="1">
    <location>
        <begin position="132"/>
        <end position="142"/>
    </location>
</feature>
<accession>A0A4V1J139</accession>
<name>A0A4V1J139_9FUNG</name>
<sequence length="238" mass="26110">MRAPLDRGRPQHEQRDDNAREDDGERGDVAGAHALLADAAEHAVHLVAMAQRVDVAHREEQAVDGVHDALANDPGQNGRPGACGSADMRQVQAPEREDIGGDEQECEQAAEPGQMDLLVRLVRALHQNAVDDGRANAERHVQADTNRPAGYQPGQRQSRQRDGHRGNGGARLEHAEAVVHRSLAEECADARGDVAHDEARHGRHDHKRCVLLAQFLVVVAERNDMLAVSLVVRKQYIR</sequence>
<dbReference type="EMBL" id="KZ990741">
    <property type="protein sequence ID" value="RKP23719.1"/>
    <property type="molecule type" value="Genomic_DNA"/>
</dbReference>
<feature type="region of interest" description="Disordered" evidence="1">
    <location>
        <begin position="68"/>
        <end position="88"/>
    </location>
</feature>